<sequence length="79" mass="8689">MFLNRFEHLVRSGKVTIVGRPDGIHVAGASGLDRLRSRFLGIGERHALAGIYHQVNPKAPARMAFVMPADSQCGHQQHC</sequence>
<dbReference type="AlphaFoldDB" id="A0A0F9TMW2"/>
<accession>A0A0F9TMW2</accession>
<name>A0A0F9TMW2_9ZZZZ</name>
<gene>
    <name evidence="1" type="ORF">LCGC14_0328330</name>
</gene>
<proteinExistence type="predicted"/>
<comment type="caution">
    <text evidence="1">The sequence shown here is derived from an EMBL/GenBank/DDBJ whole genome shotgun (WGS) entry which is preliminary data.</text>
</comment>
<dbReference type="EMBL" id="LAZR01000228">
    <property type="protein sequence ID" value="KKN80614.1"/>
    <property type="molecule type" value="Genomic_DNA"/>
</dbReference>
<evidence type="ECO:0000313" key="1">
    <source>
        <dbReference type="EMBL" id="KKN80614.1"/>
    </source>
</evidence>
<reference evidence="1" key="1">
    <citation type="journal article" date="2015" name="Nature">
        <title>Complex archaea that bridge the gap between prokaryotes and eukaryotes.</title>
        <authorList>
            <person name="Spang A."/>
            <person name="Saw J.H."/>
            <person name="Jorgensen S.L."/>
            <person name="Zaremba-Niedzwiedzka K."/>
            <person name="Martijn J."/>
            <person name="Lind A.E."/>
            <person name="van Eijk R."/>
            <person name="Schleper C."/>
            <person name="Guy L."/>
            <person name="Ettema T.J."/>
        </authorList>
    </citation>
    <scope>NUCLEOTIDE SEQUENCE</scope>
</reference>
<protein>
    <submittedName>
        <fullName evidence="1">Uncharacterized protein</fullName>
    </submittedName>
</protein>
<organism evidence="1">
    <name type="scientific">marine sediment metagenome</name>
    <dbReference type="NCBI Taxonomy" id="412755"/>
    <lineage>
        <taxon>unclassified sequences</taxon>
        <taxon>metagenomes</taxon>
        <taxon>ecological metagenomes</taxon>
    </lineage>
</organism>